<organism evidence="1 2">
    <name type="scientific">Clostridium butyricum</name>
    <dbReference type="NCBI Taxonomy" id="1492"/>
    <lineage>
        <taxon>Bacteria</taxon>
        <taxon>Bacillati</taxon>
        <taxon>Bacillota</taxon>
        <taxon>Clostridia</taxon>
        <taxon>Eubacteriales</taxon>
        <taxon>Clostridiaceae</taxon>
        <taxon>Clostridium</taxon>
    </lineage>
</organism>
<dbReference type="InterPro" id="IPR014287">
    <property type="entry name" value="Nase_Fe-Fe_AnfO"/>
</dbReference>
<dbReference type="Proteomes" id="UP000238081">
    <property type="component" value="Unassembled WGS sequence"/>
</dbReference>
<dbReference type="Pfam" id="PF09582">
    <property type="entry name" value="AnfO_nitrog"/>
    <property type="match status" value="1"/>
</dbReference>
<protein>
    <submittedName>
        <fullName evidence="1">Nitrogenase</fullName>
    </submittedName>
</protein>
<evidence type="ECO:0000313" key="1">
    <source>
        <dbReference type="EMBL" id="PPV15364.1"/>
    </source>
</evidence>
<evidence type="ECO:0000313" key="2">
    <source>
        <dbReference type="Proteomes" id="UP000238081"/>
    </source>
</evidence>
<dbReference type="EMBL" id="LRDH01000100">
    <property type="protein sequence ID" value="PPV15364.1"/>
    <property type="molecule type" value="Genomic_DNA"/>
</dbReference>
<dbReference type="RefSeq" id="WP_043666581.1">
    <property type="nucleotide sequence ID" value="NZ_JSEG01000025.1"/>
</dbReference>
<gene>
    <name evidence="1" type="ORF">AWN73_12015</name>
</gene>
<comment type="caution">
    <text evidence="1">The sequence shown here is derived from an EMBL/GenBank/DDBJ whole genome shotgun (WGS) entry which is preliminary data.</text>
</comment>
<reference evidence="1 2" key="1">
    <citation type="submission" date="2016-01" db="EMBL/GenBank/DDBJ databases">
        <title>Characterization of the Clostridium difficile lineages that are prevalent in Hong Kong and China.</title>
        <authorList>
            <person name="Kwok J.S.-L."/>
            <person name="Lam W.-Y."/>
            <person name="Ip M."/>
            <person name="Chan T.-F."/>
            <person name="Hawkey P.M."/>
            <person name="Tsui S.K.-W."/>
        </authorList>
    </citation>
    <scope>NUCLEOTIDE SEQUENCE [LARGE SCALE GENOMIC DNA]</scope>
    <source>
        <strain evidence="1 2">300064</strain>
    </source>
</reference>
<accession>A0A2S7FBN0</accession>
<dbReference type="AlphaFoldDB" id="A0A2S7FBN0"/>
<proteinExistence type="predicted"/>
<sequence>MEKISFFLKEGEEISSFQNSKKIAIYEKQNKWIKKEEIKINVGQFNTMQSLRKYFVDIVNKLDDCKIVVVDKAQGIPYGVFYEADYSIWELSGEPEEFLNMIIEGEKKHDVETKNSENESVAKKLEEGYFLIDLNELQFTKPELTSKKAIIPFLEKEAFDVLEVICCHIPPWLIEKEKKNEITMDVSKLKKNEYKLLISRGKEEQ</sequence>
<name>A0A2S7FBN0_CLOBU</name>